<evidence type="ECO:0000313" key="4">
    <source>
        <dbReference type="EMBL" id="ADQ41604.1"/>
    </source>
</evidence>
<dbReference type="KEGG" id="cki:Calkr_2139"/>
<dbReference type="STRING" id="632335.Calkr_2139"/>
<feature type="domain" description="Lin1244/Lin1753-like N-terminal" evidence="3">
    <location>
        <begin position="11"/>
        <end position="105"/>
    </location>
</feature>
<proteinExistence type="predicted"/>
<gene>
    <name evidence="4" type="ordered locus">Calkr_2139</name>
</gene>
<dbReference type="AlphaFoldDB" id="E4S5U4"/>
<reference evidence="4 5" key="2">
    <citation type="journal article" date="2011" name="J. Bacteriol.">
        <title>Complete genome sequences for the anaerobic, extremely thermophilic plant biomass-degrading bacteria Caldicellulosiruptor hydrothermalis, Caldicellulosiruptor kristjanssonii, Caldicellulosiruptor kronotskyensis, Caldicellulosiruptor owensenis, and Caldicellulosiruptor lactoaceticus.</title>
        <authorList>
            <person name="Blumer-Schuette S.E."/>
            <person name="Ozdemir I."/>
            <person name="Mistry D."/>
            <person name="Lucas S."/>
            <person name="Lapidus A."/>
            <person name="Cheng J.F."/>
            <person name="Goodwin L.A."/>
            <person name="Pitluck S."/>
            <person name="Land M.L."/>
            <person name="Hauser L.J."/>
            <person name="Woyke T."/>
            <person name="Mikhailova N."/>
            <person name="Pati A."/>
            <person name="Kyrpides N.C."/>
            <person name="Ivanova N."/>
            <person name="Detter J.C."/>
            <person name="Walston-Davenport K."/>
            <person name="Han S."/>
            <person name="Adams M.W."/>
            <person name="Kelly R.M."/>
        </authorList>
    </citation>
    <scope>NUCLEOTIDE SEQUENCE [LARGE SCALE GENOMIC DNA]</scope>
    <source>
        <strain evidence="5">ATCC 700853 / DSM 12137 / I77R1B</strain>
    </source>
</reference>
<dbReference type="PANTHER" id="PTHR39196">
    <property type="entry name" value="PRIMOSOME, DNAD SUBUNIT"/>
    <property type="match status" value="1"/>
</dbReference>
<evidence type="ECO:0000256" key="1">
    <source>
        <dbReference type="SAM" id="Coils"/>
    </source>
</evidence>
<organism evidence="4 5">
    <name type="scientific">Caldicellulosiruptor acetigenus (strain ATCC 700853 / DSM 12137 / I77R1B)</name>
    <name type="common">Caldicellulosiruptor kristjanssonii</name>
    <dbReference type="NCBI Taxonomy" id="632335"/>
    <lineage>
        <taxon>Bacteria</taxon>
        <taxon>Bacillati</taxon>
        <taxon>Bacillota</taxon>
        <taxon>Bacillota incertae sedis</taxon>
        <taxon>Caldicellulosiruptorales</taxon>
        <taxon>Caldicellulosiruptoraceae</taxon>
        <taxon>Caldicellulosiruptor</taxon>
    </lineage>
</organism>
<reference key="1">
    <citation type="submission" date="2010-11" db="EMBL/GenBank/DDBJ databases">
        <title>Complete sequence of chromosome of Caldicellulosiruptor kristjanssonii 177R1B.</title>
        <authorList>
            <consortium name="US DOE Joint Genome Institute"/>
            <person name="Lucas S."/>
            <person name="Copeland A."/>
            <person name="Lapidus A."/>
            <person name="Cheng J.-F."/>
            <person name="Bruce D."/>
            <person name="Goodwin L."/>
            <person name="Pitluck S."/>
            <person name="Davenport K."/>
            <person name="Detter J.C."/>
            <person name="Han C."/>
            <person name="Tapia R."/>
            <person name="Land M."/>
            <person name="Hauser L."/>
            <person name="Jeffries C."/>
            <person name="Kyrpides N."/>
            <person name="Ivanova N."/>
            <person name="Mikhailova N."/>
            <person name="Blumer-Schuette S.E."/>
            <person name="Kelly R.M."/>
            <person name="Woyke T."/>
        </authorList>
    </citation>
    <scope>NUCLEOTIDE SEQUENCE</scope>
    <source>
        <strain>177R1B</strain>
    </source>
</reference>
<evidence type="ECO:0000256" key="2">
    <source>
        <dbReference type="SAM" id="MobiDB-lite"/>
    </source>
</evidence>
<feature type="coiled-coil region" evidence="1">
    <location>
        <begin position="227"/>
        <end position="257"/>
    </location>
</feature>
<keyword evidence="5" id="KW-1185">Reference proteome</keyword>
<accession>E4S5U4</accession>
<dbReference type="Pfam" id="PF14297">
    <property type="entry name" value="Lin1244_N"/>
    <property type="match status" value="1"/>
</dbReference>
<evidence type="ECO:0000313" key="5">
    <source>
        <dbReference type="Proteomes" id="UP000009256"/>
    </source>
</evidence>
<evidence type="ECO:0000259" key="3">
    <source>
        <dbReference type="Pfam" id="PF14297"/>
    </source>
</evidence>
<dbReference type="EMBL" id="CP002326">
    <property type="protein sequence ID" value="ADQ41604.1"/>
    <property type="molecule type" value="Genomic_DNA"/>
</dbReference>
<dbReference type="InterPro" id="IPR025400">
    <property type="entry name" value="Lin1244/Lin1753-like_N"/>
</dbReference>
<protein>
    <recommendedName>
        <fullName evidence="3">Lin1244/Lin1753-like N-terminal domain-containing protein</fullName>
    </recommendedName>
</protein>
<dbReference type="HOGENOM" id="CLU_825582_0_0_9"/>
<dbReference type="OrthoDB" id="1047417at2"/>
<keyword evidence="1" id="KW-0175">Coiled coil</keyword>
<dbReference type="RefSeq" id="WP_013433325.1">
    <property type="nucleotide sequence ID" value="NC_014721.1"/>
</dbReference>
<feature type="region of interest" description="Disordered" evidence="2">
    <location>
        <begin position="139"/>
        <end position="166"/>
    </location>
</feature>
<dbReference type="PANTHER" id="PTHR39196:SF1">
    <property type="entry name" value="PRIMOSOME, DNAD SUBUNIT"/>
    <property type="match status" value="1"/>
</dbReference>
<feature type="compositionally biased region" description="Basic and acidic residues" evidence="2">
    <location>
        <begin position="147"/>
        <end position="163"/>
    </location>
</feature>
<dbReference type="eggNOG" id="COG3935">
    <property type="taxonomic scope" value="Bacteria"/>
</dbReference>
<dbReference type="Proteomes" id="UP000009256">
    <property type="component" value="Chromosome"/>
</dbReference>
<sequence>MSRPRKIGMDYFPHDTDAVNDEKIEVMRNLYGNDGYAFYFILLERIYRTESGELDLSNHAIRLALIKKLMVDEEKFEAMLQTAFDVDLFDRKTYEERKVLTSNGIKKRVEEVLRMRLKEREKKAKNNTNEVDNMVFPEESTGKTQGKLRENEEEIQGKQKDNNGENAGKIIVFPSEKDEETVTSGNNKLIFPRENGGENLEITQGKHGENVRENSGIPWVLPSERKENESKENVNLKEKENKNIEEKKAKTEEKEEMKRFILEIFHPFLGLIQKAEEKQYIEKYEPMEIRDSLLELGKLHGLSRLKKAVDIMVDRSKSTEIRNPWNYLIEVLNHVL</sequence>
<name>E4S5U4_CALA7</name>